<evidence type="ECO:0000313" key="1">
    <source>
        <dbReference type="EMBL" id="ABU73084.1"/>
    </source>
</evidence>
<accession>A7N687</accession>
<sequence>MEGSNRFFRNIYWSCNLFQSDINLGIAFFLSVESEIKLKRILQAFVLEGGIKQVFTELICC</sequence>
<dbReference type="PATRIC" id="fig|338187.36.peg.4063"/>
<dbReference type="Proteomes" id="UP000008152">
    <property type="component" value="Chromosome II"/>
</dbReference>
<dbReference type="EMBL" id="CP000790">
    <property type="protein sequence ID" value="ABU73084.1"/>
    <property type="molecule type" value="Genomic_DNA"/>
</dbReference>
<evidence type="ECO:0000313" key="2">
    <source>
        <dbReference type="Proteomes" id="UP000008152"/>
    </source>
</evidence>
<proteinExistence type="predicted"/>
<name>A7N687_VIBC1</name>
<dbReference type="KEGG" id="vha:VIBHAR_05178"/>
<reference evidence="1 2" key="1">
    <citation type="submission" date="2007-08" db="EMBL/GenBank/DDBJ databases">
        <authorList>
            <consortium name="The Vibrio harveyi Genome Sequencing Project"/>
            <person name="Bassler B."/>
            <person name="Clifton S.W."/>
            <person name="Fulton L."/>
            <person name="Delehaunty K."/>
            <person name="Fronick C."/>
            <person name="Harrison M."/>
            <person name="Markivic C."/>
            <person name="Fulton R."/>
            <person name="Tin-Wollam A.-M."/>
            <person name="Shah N."/>
            <person name="Pepin K."/>
            <person name="Nash W."/>
            <person name="Thiruvilangam P."/>
            <person name="Bhonagiri V."/>
            <person name="Waters C."/>
            <person name="Tu K.C."/>
            <person name="Irgon J."/>
            <person name="Wilson R.K."/>
        </authorList>
    </citation>
    <scope>NUCLEOTIDE SEQUENCE [LARGE SCALE GENOMIC DNA]</scope>
    <source>
        <strain evidence="2">ATCC BAA-1116 / BB120</strain>
    </source>
</reference>
<organism evidence="1 2">
    <name type="scientific">Vibrio campbellii (strain ATCC BAA-1116)</name>
    <dbReference type="NCBI Taxonomy" id="2902295"/>
    <lineage>
        <taxon>Bacteria</taxon>
        <taxon>Pseudomonadati</taxon>
        <taxon>Pseudomonadota</taxon>
        <taxon>Gammaproteobacteria</taxon>
        <taxon>Vibrionales</taxon>
        <taxon>Vibrionaceae</taxon>
        <taxon>Vibrio</taxon>
    </lineage>
</organism>
<protein>
    <submittedName>
        <fullName evidence="1">Uncharacterized protein</fullName>
    </submittedName>
</protein>
<dbReference type="AlphaFoldDB" id="A7N687"/>
<gene>
    <name evidence="1" type="ordered locus">VIBHAR_05178</name>
</gene>